<evidence type="ECO:0000313" key="3">
    <source>
        <dbReference type="Proteomes" id="UP000562045"/>
    </source>
</evidence>
<dbReference type="Proteomes" id="UP000562045">
    <property type="component" value="Unassembled WGS sequence"/>
</dbReference>
<comment type="caution">
    <text evidence="2">The sequence shown here is derived from an EMBL/GenBank/DDBJ whole genome shotgun (WGS) entry which is preliminary data.</text>
</comment>
<dbReference type="EMBL" id="JACBZM010000001">
    <property type="protein sequence ID" value="NYI45091.1"/>
    <property type="molecule type" value="Genomic_DNA"/>
</dbReference>
<feature type="transmembrane region" description="Helical" evidence="1">
    <location>
        <begin position="19"/>
        <end position="39"/>
    </location>
</feature>
<dbReference type="RefSeq" id="WP_179648794.1">
    <property type="nucleotide sequence ID" value="NZ_JACBZM010000001.1"/>
</dbReference>
<keyword evidence="1" id="KW-0472">Membrane</keyword>
<keyword evidence="1" id="KW-0812">Transmembrane</keyword>
<name>A0A7Z0CKT8_9ACTN</name>
<keyword evidence="1" id="KW-1133">Transmembrane helix</keyword>
<evidence type="ECO:0008006" key="4">
    <source>
        <dbReference type="Google" id="ProtNLM"/>
    </source>
</evidence>
<reference evidence="2 3" key="1">
    <citation type="submission" date="2020-07" db="EMBL/GenBank/DDBJ databases">
        <title>Sequencing the genomes of 1000 actinobacteria strains.</title>
        <authorList>
            <person name="Klenk H.-P."/>
        </authorList>
    </citation>
    <scope>NUCLEOTIDE SEQUENCE [LARGE SCALE GENOMIC DNA]</scope>
    <source>
        <strain evidence="2 3">DSM 15131</strain>
    </source>
</reference>
<evidence type="ECO:0000313" key="2">
    <source>
        <dbReference type="EMBL" id="NYI45091.1"/>
    </source>
</evidence>
<gene>
    <name evidence="2" type="ORF">BJ993_002171</name>
</gene>
<proteinExistence type="predicted"/>
<sequence length="134" mass="13852">MTTLTAPHASSATTSRPGLWFAADAVITGVNALAYLAAAGPLADLLGGDPATYRGIGLFMVAYAVAVGLYARSSLSARVGWGIVVGNLVWVVASLEVALTNAFDLDGLGRAWIVAQAVVVVDLALLQARSLRRR</sequence>
<feature type="transmembrane region" description="Helical" evidence="1">
    <location>
        <begin position="51"/>
        <end position="71"/>
    </location>
</feature>
<evidence type="ECO:0000256" key="1">
    <source>
        <dbReference type="SAM" id="Phobius"/>
    </source>
</evidence>
<protein>
    <recommendedName>
        <fullName evidence="4">Integral membrane protein</fullName>
    </recommendedName>
</protein>
<feature type="transmembrane region" description="Helical" evidence="1">
    <location>
        <begin position="83"/>
        <end position="103"/>
    </location>
</feature>
<accession>A0A7Z0CKT8</accession>
<feature type="transmembrane region" description="Helical" evidence="1">
    <location>
        <begin position="109"/>
        <end position="128"/>
    </location>
</feature>
<organism evidence="2 3">
    <name type="scientific">Nocardioides aromaticivorans</name>
    <dbReference type="NCBI Taxonomy" id="200618"/>
    <lineage>
        <taxon>Bacteria</taxon>
        <taxon>Bacillati</taxon>
        <taxon>Actinomycetota</taxon>
        <taxon>Actinomycetes</taxon>
        <taxon>Propionibacteriales</taxon>
        <taxon>Nocardioidaceae</taxon>
        <taxon>Nocardioides</taxon>
    </lineage>
</organism>
<dbReference type="AlphaFoldDB" id="A0A7Z0CKT8"/>